<evidence type="ECO:0000313" key="1">
    <source>
        <dbReference type="EMBL" id="KIH58141.1"/>
    </source>
</evidence>
<protein>
    <submittedName>
        <fullName evidence="1">Uncharacterized protein</fullName>
    </submittedName>
</protein>
<gene>
    <name evidence="1" type="ORF">ANCDUO_11659</name>
</gene>
<accession>A0A0C2GM50</accession>
<dbReference type="AlphaFoldDB" id="A0A0C2GM50"/>
<proteinExistence type="predicted"/>
<dbReference type="EMBL" id="KN733470">
    <property type="protein sequence ID" value="KIH58141.1"/>
    <property type="molecule type" value="Genomic_DNA"/>
</dbReference>
<evidence type="ECO:0000313" key="2">
    <source>
        <dbReference type="Proteomes" id="UP000054047"/>
    </source>
</evidence>
<organism evidence="1 2">
    <name type="scientific">Ancylostoma duodenale</name>
    <dbReference type="NCBI Taxonomy" id="51022"/>
    <lineage>
        <taxon>Eukaryota</taxon>
        <taxon>Metazoa</taxon>
        <taxon>Ecdysozoa</taxon>
        <taxon>Nematoda</taxon>
        <taxon>Chromadorea</taxon>
        <taxon>Rhabditida</taxon>
        <taxon>Rhabditina</taxon>
        <taxon>Rhabditomorpha</taxon>
        <taxon>Strongyloidea</taxon>
        <taxon>Ancylostomatidae</taxon>
        <taxon>Ancylostomatinae</taxon>
        <taxon>Ancylostoma</taxon>
    </lineage>
</organism>
<reference evidence="1 2" key="1">
    <citation type="submission" date="2013-12" db="EMBL/GenBank/DDBJ databases">
        <title>Draft genome of the parsitic nematode Ancylostoma duodenale.</title>
        <authorList>
            <person name="Mitreva M."/>
        </authorList>
    </citation>
    <scope>NUCLEOTIDE SEQUENCE [LARGE SCALE GENOMIC DNA]</scope>
    <source>
        <strain evidence="1 2">Zhejiang</strain>
    </source>
</reference>
<keyword evidence="2" id="KW-1185">Reference proteome</keyword>
<dbReference type="Proteomes" id="UP000054047">
    <property type="component" value="Unassembled WGS sequence"/>
</dbReference>
<sequence length="61" mass="6514">MAGILRAEIGAQSYKSVDSLEAALKKTWKEIQPETVRASCNTDVMENLGLCISTPGGLFGL</sequence>
<name>A0A0C2GM50_9BILA</name>